<dbReference type="InterPro" id="IPR051365">
    <property type="entry name" value="TOX_HMG-box_domain"/>
</dbReference>
<evidence type="ECO:0000256" key="1">
    <source>
        <dbReference type="ARBA" id="ARBA00004123"/>
    </source>
</evidence>
<evidence type="ECO:0000256" key="2">
    <source>
        <dbReference type="ARBA" id="ARBA00023125"/>
    </source>
</evidence>
<evidence type="ECO:0000313" key="8">
    <source>
        <dbReference type="Proteomes" id="UP001142489"/>
    </source>
</evidence>
<dbReference type="PROSITE" id="PS50118">
    <property type="entry name" value="HMG_BOX_2"/>
    <property type="match status" value="1"/>
</dbReference>
<feature type="DNA-binding region" description="HMG box" evidence="4">
    <location>
        <begin position="261"/>
        <end position="329"/>
    </location>
</feature>
<feature type="compositionally biased region" description="Low complexity" evidence="5">
    <location>
        <begin position="210"/>
        <end position="221"/>
    </location>
</feature>
<evidence type="ECO:0000313" key="7">
    <source>
        <dbReference type="EMBL" id="KAJ7311851.1"/>
    </source>
</evidence>
<evidence type="ECO:0000256" key="4">
    <source>
        <dbReference type="PROSITE-ProRule" id="PRU00267"/>
    </source>
</evidence>
<feature type="compositionally biased region" description="Low complexity" evidence="5">
    <location>
        <begin position="499"/>
        <end position="532"/>
    </location>
</feature>
<dbReference type="EMBL" id="JAPFRF010000013">
    <property type="protein sequence ID" value="KAJ7311851.1"/>
    <property type="molecule type" value="Genomic_DNA"/>
</dbReference>
<name>A0A9Q0XEC8_9SAUR</name>
<feature type="region of interest" description="Disordered" evidence="5">
    <location>
        <begin position="499"/>
        <end position="561"/>
    </location>
</feature>
<dbReference type="OrthoDB" id="10027956at2759"/>
<keyword evidence="3 4" id="KW-0539">Nucleus</keyword>
<dbReference type="AlphaFoldDB" id="A0A9Q0XEC8"/>
<evidence type="ECO:0000259" key="6">
    <source>
        <dbReference type="PROSITE" id="PS50118"/>
    </source>
</evidence>
<dbReference type="PRINTS" id="PR00886">
    <property type="entry name" value="HIGHMOBLTY12"/>
</dbReference>
<comment type="caution">
    <text evidence="7">The sequence shown here is derived from an EMBL/GenBank/DDBJ whole genome shotgun (WGS) entry which is preliminary data.</text>
</comment>
<dbReference type="GO" id="GO:0031490">
    <property type="term" value="F:chromatin DNA binding"/>
    <property type="evidence" value="ECO:0007669"/>
    <property type="project" value="TreeGrafter"/>
</dbReference>
<keyword evidence="2 4" id="KW-0238">DNA-binding</keyword>
<feature type="region of interest" description="Disordered" evidence="5">
    <location>
        <begin position="193"/>
        <end position="264"/>
    </location>
</feature>
<dbReference type="GO" id="GO:0005634">
    <property type="term" value="C:nucleus"/>
    <property type="evidence" value="ECO:0007669"/>
    <property type="project" value="UniProtKB-SubCell"/>
</dbReference>
<dbReference type="InterPro" id="IPR036910">
    <property type="entry name" value="HMG_box_dom_sf"/>
</dbReference>
<feature type="compositionally biased region" description="Basic and acidic residues" evidence="5">
    <location>
        <begin position="229"/>
        <end position="245"/>
    </location>
</feature>
<dbReference type="SMART" id="SM00398">
    <property type="entry name" value="HMG"/>
    <property type="match status" value="1"/>
</dbReference>
<dbReference type="SUPFAM" id="SSF47095">
    <property type="entry name" value="HMG-box"/>
    <property type="match status" value="1"/>
</dbReference>
<dbReference type="InterPro" id="IPR009071">
    <property type="entry name" value="HMG_box_dom"/>
</dbReference>
<proteinExistence type="predicted"/>
<evidence type="ECO:0000256" key="5">
    <source>
        <dbReference type="SAM" id="MobiDB-lite"/>
    </source>
</evidence>
<protein>
    <recommendedName>
        <fullName evidence="6">HMG box domain-containing protein</fullName>
    </recommendedName>
</protein>
<dbReference type="GO" id="GO:0006357">
    <property type="term" value="P:regulation of transcription by RNA polymerase II"/>
    <property type="evidence" value="ECO:0007669"/>
    <property type="project" value="TreeGrafter"/>
</dbReference>
<dbReference type="Pfam" id="PF00505">
    <property type="entry name" value="HMG_box"/>
    <property type="match status" value="1"/>
</dbReference>
<accession>A0A9Q0XEC8</accession>
<reference evidence="7" key="1">
    <citation type="journal article" date="2023" name="DNA Res.">
        <title>Chromosome-level genome assembly of Phrynocephalus forsythii using third-generation DNA sequencing and Hi-C analysis.</title>
        <authorList>
            <person name="Qi Y."/>
            <person name="Zhao W."/>
            <person name="Zhao Y."/>
            <person name="Niu C."/>
            <person name="Cao S."/>
            <person name="Zhang Y."/>
        </authorList>
    </citation>
    <scope>NUCLEOTIDE SEQUENCE</scope>
    <source>
        <tissue evidence="7">Muscle</tissue>
    </source>
</reference>
<gene>
    <name evidence="7" type="ORF">JRQ81_006165</name>
</gene>
<dbReference type="CDD" id="cd21995">
    <property type="entry name" value="HMG-box_TOX-like"/>
    <property type="match status" value="1"/>
</dbReference>
<dbReference type="Proteomes" id="UP001142489">
    <property type="component" value="Unassembled WGS sequence"/>
</dbReference>
<dbReference type="PANTHER" id="PTHR45781">
    <property type="entry name" value="AGAP000281-PA"/>
    <property type="match status" value="1"/>
</dbReference>
<feature type="compositionally biased region" description="Low complexity" evidence="5">
    <location>
        <begin position="548"/>
        <end position="561"/>
    </location>
</feature>
<dbReference type="Gene3D" id="1.10.30.10">
    <property type="entry name" value="High mobility group box domain"/>
    <property type="match status" value="1"/>
</dbReference>
<comment type="subcellular location">
    <subcellularLocation>
        <location evidence="1">Nucleus</location>
    </subcellularLocation>
</comment>
<dbReference type="FunFam" id="1.10.30.10:FF:000005">
    <property type="entry name" value="TOX high mobility group box family member 3"/>
    <property type="match status" value="1"/>
</dbReference>
<dbReference type="PANTHER" id="PTHR45781:SF3">
    <property type="entry name" value="TOX HIGH MOBILITY GROUP BOX FAMILY MEMBER 3"/>
    <property type="match status" value="1"/>
</dbReference>
<feature type="compositionally biased region" description="Basic residues" evidence="5">
    <location>
        <begin position="246"/>
        <end position="256"/>
    </location>
</feature>
<sequence length="561" mass="61365">MDVRFYPAASGSNLPGDPSNLDFGQCLGYYSYNKFGNNSNYMNMAEANNAFLTTNEQTFHTPSLGDEEFEIPPITPPPELDPTNLGMGDILLPFQGLSDQMAAQGNEFTPQFPPQSLDLPSITISRNLVEQDGVIQSNGLHMDQSHRDVPQYRPDHSLIMRSIVHMTDAARSGIMPPNQLTTINQSQLSTQLGLNLGGANLPHTSPSPPASKSATPSPSSSINEEDADDSNRTTGEKRAAPDSGKKPKTPKKKKKKDPNEPQKPVSAYALFFRDTQAAIKGQNPNATFGEVSKIVASMWDSLGEEQKQVYKRKTEAAKKEYLKALAAYRASLVSKAAAESAEAQTIHSVQQTLASTNLSSSLLLNTPLSQHTAVATSPQTLQQSLPRAIAPKPLAMRLPMNQIVASVTIAPTLTTTNISTSLISSMGTNLVGTSSVASSQVSPSLQGHQHQLHQLHQLHQQHMHQQIQQQMQQQHFQQHLQQQQQQHLQHQLQQMQLQQMQQMQQMQHPPQQPCPQQHSPAAPQITSPIPSIGSPPPTTPQHPSEIPTQTQTQLLSQGSLF</sequence>
<organism evidence="7 8">
    <name type="scientific">Phrynocephalus forsythii</name>
    <dbReference type="NCBI Taxonomy" id="171643"/>
    <lineage>
        <taxon>Eukaryota</taxon>
        <taxon>Metazoa</taxon>
        <taxon>Chordata</taxon>
        <taxon>Craniata</taxon>
        <taxon>Vertebrata</taxon>
        <taxon>Euteleostomi</taxon>
        <taxon>Lepidosauria</taxon>
        <taxon>Squamata</taxon>
        <taxon>Bifurcata</taxon>
        <taxon>Unidentata</taxon>
        <taxon>Episquamata</taxon>
        <taxon>Toxicofera</taxon>
        <taxon>Iguania</taxon>
        <taxon>Acrodonta</taxon>
        <taxon>Agamidae</taxon>
        <taxon>Agaminae</taxon>
        <taxon>Phrynocephalus</taxon>
    </lineage>
</organism>
<keyword evidence="8" id="KW-1185">Reference proteome</keyword>
<feature type="domain" description="HMG box" evidence="6">
    <location>
        <begin position="261"/>
        <end position="329"/>
    </location>
</feature>
<evidence type="ECO:0000256" key="3">
    <source>
        <dbReference type="ARBA" id="ARBA00023242"/>
    </source>
</evidence>